<organism evidence="2 3">
    <name type="scientific">Halorubrum rubrum</name>
    <dbReference type="NCBI Taxonomy" id="1126240"/>
    <lineage>
        <taxon>Archaea</taxon>
        <taxon>Methanobacteriati</taxon>
        <taxon>Methanobacteriota</taxon>
        <taxon>Stenosarchaea group</taxon>
        <taxon>Halobacteria</taxon>
        <taxon>Halobacteriales</taxon>
        <taxon>Haloferacaceae</taxon>
        <taxon>Halorubrum</taxon>
    </lineage>
</organism>
<dbReference type="RefSeq" id="WP_256413257.1">
    <property type="nucleotide sequence ID" value="NZ_JANHDM010000019.1"/>
</dbReference>
<evidence type="ECO:0000256" key="1">
    <source>
        <dbReference type="SAM" id="MobiDB-lite"/>
    </source>
</evidence>
<accession>A0ABD5R3M9</accession>
<sequence length="482" mass="57302">MSWENLEGEQESSQHSGEAYRQQVKEYLEAGEFHAIGDEYAGTSDIVLDRPAQNEEKVFRVETKHTKLGRTDEAFINELARQFIDFHRGDTEFEFHVYAADYAAQQKWKKIFHDRIRKEKAVRDYYERLCDDHSLSEDEAEQLEQLEFEDFWRFLEKVAIKKVGYERLGQLIDDRESKERRKKKWEFYVRENDPVKKRGELIPNCVQVADPPDHLWVMPSVARNHHDVRDENPSYLPIWFDGDEAYSLIDPEEMQESLRKYVKANDASRHTFTEWMASAGDDERRWGITLLNYQLLWRGAKRHERCRVVRHDRTHKLIFEVSDRFGTTQQTLQGEETDIRRKEEVNDYVALLDMGRAVAHRYAEPRVKQYDDKFYAFLPTGWLFTRHGYGQKVIEGDEADELHNELDKNNRERITNKRSQFRQWRTHFGVPEETQSGDEFADLNLSSQSQRMRLVPLAFELAERPPKNAEERDILMKGNQVE</sequence>
<dbReference type="EMBL" id="JBHSKY010000014">
    <property type="protein sequence ID" value="MFC5279534.1"/>
    <property type="molecule type" value="Genomic_DNA"/>
</dbReference>
<proteinExistence type="predicted"/>
<evidence type="ECO:0000313" key="2">
    <source>
        <dbReference type="EMBL" id="MFC5279534.1"/>
    </source>
</evidence>
<evidence type="ECO:0000313" key="3">
    <source>
        <dbReference type="Proteomes" id="UP001596118"/>
    </source>
</evidence>
<dbReference type="AlphaFoldDB" id="A0ABD5R3M9"/>
<protein>
    <recommendedName>
        <fullName evidence="4">Restriction endonuclease</fullName>
    </recommendedName>
</protein>
<evidence type="ECO:0008006" key="4">
    <source>
        <dbReference type="Google" id="ProtNLM"/>
    </source>
</evidence>
<feature type="region of interest" description="Disordered" evidence="1">
    <location>
        <begin position="1"/>
        <end position="20"/>
    </location>
</feature>
<gene>
    <name evidence="2" type="ORF">ACFPM1_12315</name>
</gene>
<comment type="caution">
    <text evidence="2">The sequence shown here is derived from an EMBL/GenBank/DDBJ whole genome shotgun (WGS) entry which is preliminary data.</text>
</comment>
<name>A0ABD5R3M9_9EURY</name>
<feature type="compositionally biased region" description="Acidic residues" evidence="1">
    <location>
        <begin position="1"/>
        <end position="10"/>
    </location>
</feature>
<keyword evidence="3" id="KW-1185">Reference proteome</keyword>
<reference evidence="2 3" key="1">
    <citation type="journal article" date="2019" name="Int. J. Syst. Evol. Microbiol.">
        <title>The Global Catalogue of Microorganisms (GCM) 10K type strain sequencing project: providing services to taxonomists for standard genome sequencing and annotation.</title>
        <authorList>
            <consortium name="The Broad Institute Genomics Platform"/>
            <consortium name="The Broad Institute Genome Sequencing Center for Infectious Disease"/>
            <person name="Wu L."/>
            <person name="Ma J."/>
        </authorList>
    </citation>
    <scope>NUCLEOTIDE SEQUENCE [LARGE SCALE GENOMIC DNA]</scope>
    <source>
        <strain evidence="2 3">CGMCC 1.12124</strain>
    </source>
</reference>
<dbReference type="Proteomes" id="UP001596118">
    <property type="component" value="Unassembled WGS sequence"/>
</dbReference>